<feature type="chain" id="PRO_5016384259" evidence="1">
    <location>
        <begin position="24"/>
        <end position="214"/>
    </location>
</feature>
<keyword evidence="3" id="KW-1185">Reference proteome</keyword>
<accession>A0A2Z7B824</accession>
<name>A0A2Z7B824_9LAMI</name>
<evidence type="ECO:0000313" key="3">
    <source>
        <dbReference type="Proteomes" id="UP000250235"/>
    </source>
</evidence>
<reference evidence="2 3" key="1">
    <citation type="journal article" date="2015" name="Proc. Natl. Acad. Sci. U.S.A.">
        <title>The resurrection genome of Boea hygrometrica: A blueprint for survival of dehydration.</title>
        <authorList>
            <person name="Xiao L."/>
            <person name="Yang G."/>
            <person name="Zhang L."/>
            <person name="Yang X."/>
            <person name="Zhao S."/>
            <person name="Ji Z."/>
            <person name="Zhou Q."/>
            <person name="Hu M."/>
            <person name="Wang Y."/>
            <person name="Chen M."/>
            <person name="Xu Y."/>
            <person name="Jin H."/>
            <person name="Xiao X."/>
            <person name="Hu G."/>
            <person name="Bao F."/>
            <person name="Hu Y."/>
            <person name="Wan P."/>
            <person name="Li L."/>
            <person name="Deng X."/>
            <person name="Kuang T."/>
            <person name="Xiang C."/>
            <person name="Zhu J.K."/>
            <person name="Oliver M.J."/>
            <person name="He Y."/>
        </authorList>
    </citation>
    <scope>NUCLEOTIDE SEQUENCE [LARGE SCALE GENOMIC DNA]</scope>
    <source>
        <strain evidence="3">cv. XS01</strain>
    </source>
</reference>
<proteinExistence type="predicted"/>
<organism evidence="2 3">
    <name type="scientific">Dorcoceras hygrometricum</name>
    <dbReference type="NCBI Taxonomy" id="472368"/>
    <lineage>
        <taxon>Eukaryota</taxon>
        <taxon>Viridiplantae</taxon>
        <taxon>Streptophyta</taxon>
        <taxon>Embryophyta</taxon>
        <taxon>Tracheophyta</taxon>
        <taxon>Spermatophyta</taxon>
        <taxon>Magnoliopsida</taxon>
        <taxon>eudicotyledons</taxon>
        <taxon>Gunneridae</taxon>
        <taxon>Pentapetalae</taxon>
        <taxon>asterids</taxon>
        <taxon>lamiids</taxon>
        <taxon>Lamiales</taxon>
        <taxon>Gesneriaceae</taxon>
        <taxon>Didymocarpoideae</taxon>
        <taxon>Trichosporeae</taxon>
        <taxon>Loxocarpinae</taxon>
        <taxon>Dorcoceras</taxon>
    </lineage>
</organism>
<evidence type="ECO:0000256" key="1">
    <source>
        <dbReference type="SAM" id="SignalP"/>
    </source>
</evidence>
<dbReference type="AlphaFoldDB" id="A0A2Z7B824"/>
<feature type="signal peptide" evidence="1">
    <location>
        <begin position="1"/>
        <end position="23"/>
    </location>
</feature>
<protein>
    <submittedName>
        <fullName evidence="2">Uncharacterized protein</fullName>
    </submittedName>
</protein>
<evidence type="ECO:0000313" key="2">
    <source>
        <dbReference type="EMBL" id="KZV30271.1"/>
    </source>
</evidence>
<dbReference type="Proteomes" id="UP000250235">
    <property type="component" value="Unassembled WGS sequence"/>
</dbReference>
<sequence>MCCCLRLVVQLVVTICLQLVVQSLVSNACDWTSHDWVDQTMSYQLIQMTSFAKHPRLVEYNAEALVWICCSFLLVSCDCWISTQRASAESLARRQNAVVSTYPNDIVLLSLTPTACWSLLEEVPAGFIIARPSAESLARRQNAVVSTYPNDIVLLSLTPSSICCFLLNVMSLLILQLHLLNSNHLLIISSTECDDITDDVIIADSRSCASLLIC</sequence>
<dbReference type="EMBL" id="KV008338">
    <property type="protein sequence ID" value="KZV30271.1"/>
    <property type="molecule type" value="Genomic_DNA"/>
</dbReference>
<keyword evidence="1" id="KW-0732">Signal</keyword>
<gene>
    <name evidence="2" type="ORF">F511_39362</name>
</gene>